<dbReference type="PROSITE" id="PS50231">
    <property type="entry name" value="RICIN_B_LECTIN"/>
    <property type="match status" value="1"/>
</dbReference>
<dbReference type="STRING" id="300112.A0A4S2KYB7"/>
<organism evidence="2 3">
    <name type="scientific">Temnothorax longispinosus</name>
    <dbReference type="NCBI Taxonomy" id="300112"/>
    <lineage>
        <taxon>Eukaryota</taxon>
        <taxon>Metazoa</taxon>
        <taxon>Ecdysozoa</taxon>
        <taxon>Arthropoda</taxon>
        <taxon>Hexapoda</taxon>
        <taxon>Insecta</taxon>
        <taxon>Pterygota</taxon>
        <taxon>Neoptera</taxon>
        <taxon>Endopterygota</taxon>
        <taxon>Hymenoptera</taxon>
        <taxon>Apocrita</taxon>
        <taxon>Aculeata</taxon>
        <taxon>Formicoidea</taxon>
        <taxon>Formicidae</taxon>
        <taxon>Myrmicinae</taxon>
        <taxon>Temnothorax</taxon>
    </lineage>
</organism>
<feature type="domain" description="Ricin B lectin" evidence="1">
    <location>
        <begin position="50"/>
        <end position="148"/>
    </location>
</feature>
<dbReference type="EMBL" id="QBLH01001083">
    <property type="protein sequence ID" value="TGZ53239.1"/>
    <property type="molecule type" value="Genomic_DNA"/>
</dbReference>
<evidence type="ECO:0000313" key="3">
    <source>
        <dbReference type="Proteomes" id="UP000310200"/>
    </source>
</evidence>
<keyword evidence="3" id="KW-1185">Reference proteome</keyword>
<gene>
    <name evidence="2" type="ORF">DBV15_01616</name>
</gene>
<sequence length="155" mass="17992">MRWQLGDYPVLTCGPCISQTSSLLVPRRQRKRVCSKHEARRRSMDGRLQTVLLQCRAVSTKHPLWKEWGLTKDGLIKHHDLCLTLPVYAKGTTLLMQICDGSENQKWRHLEGGLIRHTRIPVCVDSRYHAQRGITAEKCDSSAETQRWHLYNHNH</sequence>
<dbReference type="Pfam" id="PF00652">
    <property type="entry name" value="Ricin_B_lectin"/>
    <property type="match status" value="1"/>
</dbReference>
<protein>
    <submittedName>
        <fullName evidence="2">Polypeptide n-acetylgalactosaminyltransferase 2-like protein</fullName>
    </submittedName>
</protein>
<evidence type="ECO:0000259" key="1">
    <source>
        <dbReference type="Pfam" id="PF00652"/>
    </source>
</evidence>
<keyword evidence="2" id="KW-0808">Transferase</keyword>
<accession>A0A4S2KYB7</accession>
<name>A0A4S2KYB7_9HYME</name>
<evidence type="ECO:0000313" key="2">
    <source>
        <dbReference type="EMBL" id="TGZ53239.1"/>
    </source>
</evidence>
<dbReference type="GO" id="GO:0016740">
    <property type="term" value="F:transferase activity"/>
    <property type="evidence" value="ECO:0007669"/>
    <property type="project" value="UniProtKB-KW"/>
</dbReference>
<comment type="caution">
    <text evidence="2">The sequence shown here is derived from an EMBL/GenBank/DDBJ whole genome shotgun (WGS) entry which is preliminary data.</text>
</comment>
<dbReference type="InterPro" id="IPR000772">
    <property type="entry name" value="Ricin_B_lectin"/>
</dbReference>
<reference evidence="2 3" key="1">
    <citation type="journal article" date="2019" name="Philos. Trans. R. Soc. Lond., B, Biol. Sci.">
        <title>Ant behaviour and brain gene expression of defending hosts depend on the ecological success of the intruding social parasite.</title>
        <authorList>
            <person name="Kaur R."/>
            <person name="Stoldt M."/>
            <person name="Jongepier E."/>
            <person name="Feldmeyer B."/>
            <person name="Menzel F."/>
            <person name="Bornberg-Bauer E."/>
            <person name="Foitzik S."/>
        </authorList>
    </citation>
    <scope>NUCLEOTIDE SEQUENCE [LARGE SCALE GENOMIC DNA]</scope>
    <source>
        <tissue evidence="2">Whole body</tissue>
    </source>
</reference>
<dbReference type="Proteomes" id="UP000310200">
    <property type="component" value="Unassembled WGS sequence"/>
</dbReference>
<proteinExistence type="predicted"/>
<dbReference type="InterPro" id="IPR035992">
    <property type="entry name" value="Ricin_B-like_lectins"/>
</dbReference>
<dbReference type="Gene3D" id="2.80.10.50">
    <property type="match status" value="1"/>
</dbReference>
<dbReference type="SUPFAM" id="SSF50370">
    <property type="entry name" value="Ricin B-like lectins"/>
    <property type="match status" value="1"/>
</dbReference>
<dbReference type="AlphaFoldDB" id="A0A4S2KYB7"/>